<name>A0A1H8EXU6_9BACL</name>
<protein>
    <recommendedName>
        <fullName evidence="3">Tetratricopeptide repeat-containing protein</fullName>
    </recommendedName>
</protein>
<sequence length="206" mass="24423">MARQLQVNEKQILQKINFLDSVGPQSWSDYEAYARCLFYLGEAEKAKAYFLEAAKRIVNLIAVFERKNRKEFVRLKLVQANYYRLAGEKRQSVKQYAELRDLYLNMFETDYEGDQDRAIGILNNLSYCHFFLEDYEKSIRFGKMVSEWEPISLGYSEGIFLQDKKRIESTLDDVIKEIKREKSVPYDTGAEVSLWDWYEIGRELLE</sequence>
<proteinExistence type="predicted"/>
<dbReference type="RefSeq" id="WP_089968183.1">
    <property type="nucleotide sequence ID" value="NZ_FOCQ01000007.1"/>
</dbReference>
<accession>A0A1H8EXU6</accession>
<reference evidence="1 2" key="1">
    <citation type="submission" date="2016-10" db="EMBL/GenBank/DDBJ databases">
        <authorList>
            <person name="de Groot N.N."/>
        </authorList>
    </citation>
    <scope>NUCLEOTIDE SEQUENCE [LARGE SCALE GENOMIC DNA]</scope>
    <source>
        <strain evidence="1 2">DSM 46701</strain>
    </source>
</reference>
<dbReference type="AlphaFoldDB" id="A0A1H8EXU6"/>
<dbReference type="Gene3D" id="1.25.40.10">
    <property type="entry name" value="Tetratricopeptide repeat domain"/>
    <property type="match status" value="1"/>
</dbReference>
<organism evidence="1 2">
    <name type="scientific">Lihuaxuella thermophila</name>
    <dbReference type="NCBI Taxonomy" id="1173111"/>
    <lineage>
        <taxon>Bacteria</taxon>
        <taxon>Bacillati</taxon>
        <taxon>Bacillota</taxon>
        <taxon>Bacilli</taxon>
        <taxon>Bacillales</taxon>
        <taxon>Thermoactinomycetaceae</taxon>
        <taxon>Lihuaxuella</taxon>
    </lineage>
</organism>
<dbReference type="STRING" id="1173111.SAMN05444955_107225"/>
<dbReference type="EMBL" id="FOCQ01000007">
    <property type="protein sequence ID" value="SEN24216.1"/>
    <property type="molecule type" value="Genomic_DNA"/>
</dbReference>
<evidence type="ECO:0000313" key="1">
    <source>
        <dbReference type="EMBL" id="SEN24216.1"/>
    </source>
</evidence>
<dbReference type="OrthoDB" id="2940161at2"/>
<gene>
    <name evidence="1" type="ORF">SAMN05444955_107225</name>
</gene>
<keyword evidence="2" id="KW-1185">Reference proteome</keyword>
<dbReference type="SUPFAM" id="SSF48452">
    <property type="entry name" value="TPR-like"/>
    <property type="match status" value="1"/>
</dbReference>
<dbReference type="InterPro" id="IPR011990">
    <property type="entry name" value="TPR-like_helical_dom_sf"/>
</dbReference>
<dbReference type="Proteomes" id="UP000199695">
    <property type="component" value="Unassembled WGS sequence"/>
</dbReference>
<evidence type="ECO:0000313" key="2">
    <source>
        <dbReference type="Proteomes" id="UP000199695"/>
    </source>
</evidence>
<evidence type="ECO:0008006" key="3">
    <source>
        <dbReference type="Google" id="ProtNLM"/>
    </source>
</evidence>